<organism evidence="11 12">
    <name type="scientific">Croceimicrobium hydrocarbonivorans</name>
    <dbReference type="NCBI Taxonomy" id="2761580"/>
    <lineage>
        <taxon>Bacteria</taxon>
        <taxon>Pseudomonadati</taxon>
        <taxon>Bacteroidota</taxon>
        <taxon>Flavobacteriia</taxon>
        <taxon>Flavobacteriales</taxon>
        <taxon>Owenweeksiaceae</taxon>
        <taxon>Croceimicrobium</taxon>
    </lineage>
</organism>
<protein>
    <submittedName>
        <fullName evidence="11">Cytochrome-c peroxidase</fullName>
    </submittedName>
</protein>
<dbReference type="SUPFAM" id="SSF46626">
    <property type="entry name" value="Cytochrome c"/>
    <property type="match status" value="2"/>
</dbReference>
<dbReference type="AlphaFoldDB" id="A0A7H0VCI2"/>
<dbReference type="Pfam" id="PF03150">
    <property type="entry name" value="CCP_MauG"/>
    <property type="match status" value="1"/>
</dbReference>
<keyword evidence="7 9" id="KW-0408">Iron</keyword>
<dbReference type="Gene3D" id="1.10.760.10">
    <property type="entry name" value="Cytochrome c-like domain"/>
    <property type="match status" value="2"/>
</dbReference>
<gene>
    <name evidence="11" type="ORF">H4K34_13735</name>
</gene>
<evidence type="ECO:0000313" key="12">
    <source>
        <dbReference type="Proteomes" id="UP000516305"/>
    </source>
</evidence>
<dbReference type="GO" id="GO:0020037">
    <property type="term" value="F:heme binding"/>
    <property type="evidence" value="ECO:0007669"/>
    <property type="project" value="InterPro"/>
</dbReference>
<dbReference type="RefSeq" id="WP_210757961.1">
    <property type="nucleotide sequence ID" value="NZ_CP060139.1"/>
</dbReference>
<dbReference type="KEGG" id="chyd:H4K34_13735"/>
<dbReference type="InterPro" id="IPR051395">
    <property type="entry name" value="Cytochrome_c_Peroxidase/MauG"/>
</dbReference>
<dbReference type="InterPro" id="IPR009056">
    <property type="entry name" value="Cyt_c-like_dom"/>
</dbReference>
<dbReference type="PANTHER" id="PTHR30600">
    <property type="entry name" value="CYTOCHROME C PEROXIDASE-RELATED"/>
    <property type="match status" value="1"/>
</dbReference>
<dbReference type="GO" id="GO:0009055">
    <property type="term" value="F:electron transfer activity"/>
    <property type="evidence" value="ECO:0007669"/>
    <property type="project" value="InterPro"/>
</dbReference>
<evidence type="ECO:0000313" key="11">
    <source>
        <dbReference type="EMBL" id="QNR23430.1"/>
    </source>
</evidence>
<feature type="binding site" description="covalent" evidence="8">
    <location>
        <position position="238"/>
    </location>
    <ligand>
        <name>heme c</name>
        <dbReference type="ChEBI" id="CHEBI:61717"/>
        <label>2</label>
    </ligand>
</feature>
<keyword evidence="3 9" id="KW-0479">Metal-binding</keyword>
<dbReference type="GO" id="GO:0046872">
    <property type="term" value="F:metal ion binding"/>
    <property type="evidence" value="ECO:0007669"/>
    <property type="project" value="UniProtKB-KW"/>
</dbReference>
<evidence type="ECO:0000256" key="2">
    <source>
        <dbReference type="ARBA" id="ARBA00022617"/>
    </source>
</evidence>
<dbReference type="GO" id="GO:0042597">
    <property type="term" value="C:periplasmic space"/>
    <property type="evidence" value="ECO:0007669"/>
    <property type="project" value="UniProtKB-SubCell"/>
</dbReference>
<dbReference type="PROSITE" id="PS51257">
    <property type="entry name" value="PROKAR_LIPOPROTEIN"/>
    <property type="match status" value="1"/>
</dbReference>
<dbReference type="Proteomes" id="UP000516305">
    <property type="component" value="Chromosome"/>
</dbReference>
<evidence type="ECO:0000256" key="4">
    <source>
        <dbReference type="ARBA" id="ARBA00022729"/>
    </source>
</evidence>
<dbReference type="PANTHER" id="PTHR30600:SF10">
    <property type="entry name" value="BLL6722 PROTEIN"/>
    <property type="match status" value="1"/>
</dbReference>
<feature type="domain" description="Cytochrome c" evidence="10">
    <location>
        <begin position="213"/>
        <end position="352"/>
    </location>
</feature>
<dbReference type="InterPro" id="IPR026259">
    <property type="entry name" value="MauG/Cytc_peroxidase"/>
</dbReference>
<proteinExistence type="predicted"/>
<feature type="binding site" description="covalent" evidence="8">
    <location>
        <position position="83"/>
    </location>
    <ligand>
        <name>heme c</name>
        <dbReference type="ChEBI" id="CHEBI:61717"/>
        <label>1</label>
    </ligand>
</feature>
<evidence type="ECO:0000256" key="5">
    <source>
        <dbReference type="ARBA" id="ARBA00022764"/>
    </source>
</evidence>
<keyword evidence="11" id="KW-0575">Peroxidase</keyword>
<dbReference type="InterPro" id="IPR004852">
    <property type="entry name" value="Di-haem_cyt_c_peroxidsae"/>
</dbReference>
<comment type="subcellular location">
    <subcellularLocation>
        <location evidence="1">Periplasm</location>
    </subcellularLocation>
</comment>
<evidence type="ECO:0000259" key="10">
    <source>
        <dbReference type="PROSITE" id="PS51007"/>
    </source>
</evidence>
<evidence type="ECO:0000256" key="7">
    <source>
        <dbReference type="ARBA" id="ARBA00023004"/>
    </source>
</evidence>
<feature type="binding site" description="covalent" evidence="8">
    <location>
        <position position="86"/>
    </location>
    <ligand>
        <name>heme c</name>
        <dbReference type="ChEBI" id="CHEBI:61717"/>
        <label>1</label>
    </ligand>
</feature>
<dbReference type="PROSITE" id="PS51007">
    <property type="entry name" value="CYTC"/>
    <property type="match status" value="1"/>
</dbReference>
<dbReference type="EMBL" id="CP060139">
    <property type="protein sequence ID" value="QNR23430.1"/>
    <property type="molecule type" value="Genomic_DNA"/>
</dbReference>
<keyword evidence="2 8" id="KW-0349">Heme</keyword>
<evidence type="ECO:0000256" key="9">
    <source>
        <dbReference type="PIRSR" id="PIRSR000294-2"/>
    </source>
</evidence>
<feature type="binding site" description="covalent" evidence="8">
    <location>
        <position position="241"/>
    </location>
    <ligand>
        <name>heme c</name>
        <dbReference type="ChEBI" id="CHEBI:61717"/>
        <label>2</label>
    </ligand>
</feature>
<comment type="cofactor">
    <cofactor evidence="8">
        <name>heme</name>
        <dbReference type="ChEBI" id="CHEBI:30413"/>
    </cofactor>
    <text evidence="8">Binds 2 heme groups.</text>
</comment>
<comment type="PTM">
    <text evidence="8">Binds 2 heme groups per subunit.</text>
</comment>
<keyword evidence="12" id="KW-1185">Reference proteome</keyword>
<keyword evidence="5" id="KW-0574">Periplasm</keyword>
<evidence type="ECO:0000256" key="3">
    <source>
        <dbReference type="ARBA" id="ARBA00022723"/>
    </source>
</evidence>
<dbReference type="InterPro" id="IPR036909">
    <property type="entry name" value="Cyt_c-like_dom_sf"/>
</dbReference>
<evidence type="ECO:0000256" key="8">
    <source>
        <dbReference type="PIRSR" id="PIRSR000294-1"/>
    </source>
</evidence>
<sequence length="366" mass="40841">MTLKSYLSPAIIVVAALLGSCKEDPTDPGTTATYDNTPYVLDYGDLDAPTSINPDNPLTEQGVQLGRMLFYDTRLSKDGSMSCASCHRQEHAFTDTARFSIGVEGLPGKRQAMSVFNTAWHQNEFFWDGRAHLLRDQSLLPIQDPLEMNESLENVISKLSASEGYRNQFIRAFGSNEITEERISWALEQFMNSIVSHNSKYDQYLRGEVSFSDSEERGRELFFAEFNPGFPATSGADCAHCHAGRTFENDLYMNNGLDGDGSFIDSGRYKATQDLADLGKFKVTSLRNIELTAPYMHDGRFENLEEVLDHYNNGLEASATLDPALEYTRVSGGLQLSAQDKADIIAFLKTLTDQDMISDPRYSSPF</sequence>
<dbReference type="GO" id="GO:0004130">
    <property type="term" value="F:cytochrome-c peroxidase activity"/>
    <property type="evidence" value="ECO:0007669"/>
    <property type="project" value="TreeGrafter"/>
</dbReference>
<feature type="binding site" description="axial binding residue" evidence="9">
    <location>
        <position position="87"/>
    </location>
    <ligand>
        <name>heme c</name>
        <dbReference type="ChEBI" id="CHEBI:61717"/>
        <label>1</label>
    </ligand>
    <ligandPart>
        <name>Fe</name>
        <dbReference type="ChEBI" id="CHEBI:18248"/>
    </ligandPart>
</feature>
<evidence type="ECO:0000256" key="1">
    <source>
        <dbReference type="ARBA" id="ARBA00004418"/>
    </source>
</evidence>
<reference evidence="11 12" key="1">
    <citation type="submission" date="2020-08" db="EMBL/GenBank/DDBJ databases">
        <title>Croceimicrobium hydrocarbonivorans gen. nov., sp. nov., a novel marine bacterium isolated from a bacterial consortium that degrades polyethylene terephthalate.</title>
        <authorList>
            <person name="Liu R."/>
        </authorList>
    </citation>
    <scope>NUCLEOTIDE SEQUENCE [LARGE SCALE GENOMIC DNA]</scope>
    <source>
        <strain evidence="11 12">A20-9</strain>
    </source>
</reference>
<name>A0A7H0VCI2_9FLAO</name>
<feature type="binding site" description="axial binding residue" evidence="9">
    <location>
        <position position="242"/>
    </location>
    <ligand>
        <name>heme c</name>
        <dbReference type="ChEBI" id="CHEBI:61717"/>
        <label>2</label>
    </ligand>
    <ligandPart>
        <name>Fe</name>
        <dbReference type="ChEBI" id="CHEBI:18248"/>
    </ligandPart>
</feature>
<keyword evidence="4" id="KW-0732">Signal</keyword>
<accession>A0A7H0VCI2</accession>
<dbReference type="PIRSF" id="PIRSF000294">
    <property type="entry name" value="Cytochrome-c_peroxidase"/>
    <property type="match status" value="1"/>
</dbReference>
<evidence type="ECO:0000256" key="6">
    <source>
        <dbReference type="ARBA" id="ARBA00023002"/>
    </source>
</evidence>
<keyword evidence="6" id="KW-0560">Oxidoreductase</keyword>